<name>A0AAD9MGD2_9PEZI</name>
<sequence>MDAAALLRSQGWRGKGYTLHSSDNSVGLASRLLVSNNTDRRGIGQNQHHTNDQWWLTAFDEKLKSLDTSQKGRVVQSGTGGKLDAIAAAATGKGKYAGANGLRMLPLLVKSTNQYPGWKTDQGGAQRSMEDH</sequence>
<proteinExistence type="predicted"/>
<comment type="caution">
    <text evidence="1">The sequence shown here is derived from an EMBL/GenBank/DDBJ whole genome shotgun (WGS) entry which is preliminary data.</text>
</comment>
<keyword evidence="2" id="KW-1185">Reference proteome</keyword>
<dbReference type="EMBL" id="JAQQPM010000007">
    <property type="protein sequence ID" value="KAK2073875.1"/>
    <property type="molecule type" value="Genomic_DNA"/>
</dbReference>
<dbReference type="Proteomes" id="UP001217918">
    <property type="component" value="Unassembled WGS sequence"/>
</dbReference>
<evidence type="ECO:0000313" key="1">
    <source>
        <dbReference type="EMBL" id="KAK2073875.1"/>
    </source>
</evidence>
<evidence type="ECO:0000313" key="2">
    <source>
        <dbReference type="Proteomes" id="UP001217918"/>
    </source>
</evidence>
<dbReference type="AlphaFoldDB" id="A0AAD9MGD2"/>
<accession>A0AAD9MGD2</accession>
<organism evidence="1 2">
    <name type="scientific">Phyllachora maydis</name>
    <dbReference type="NCBI Taxonomy" id="1825666"/>
    <lineage>
        <taxon>Eukaryota</taxon>
        <taxon>Fungi</taxon>
        <taxon>Dikarya</taxon>
        <taxon>Ascomycota</taxon>
        <taxon>Pezizomycotina</taxon>
        <taxon>Sordariomycetes</taxon>
        <taxon>Sordariomycetidae</taxon>
        <taxon>Phyllachorales</taxon>
        <taxon>Phyllachoraceae</taxon>
        <taxon>Phyllachora</taxon>
    </lineage>
</organism>
<gene>
    <name evidence="1" type="ORF">P8C59_008119</name>
</gene>
<reference evidence="1" key="1">
    <citation type="journal article" date="2023" name="Mol. Plant Microbe Interact.">
        <title>Elucidating the Obligate Nature and Biological Capacity of an Invasive Fungal Corn Pathogen.</title>
        <authorList>
            <person name="MacCready J.S."/>
            <person name="Roggenkamp E.M."/>
            <person name="Gdanetz K."/>
            <person name="Chilvers M.I."/>
        </authorList>
    </citation>
    <scope>NUCLEOTIDE SEQUENCE</scope>
    <source>
        <strain evidence="1">PM02</strain>
    </source>
</reference>
<protein>
    <submittedName>
        <fullName evidence="1">Uncharacterized protein</fullName>
    </submittedName>
</protein>